<proteinExistence type="predicted"/>
<protein>
    <recommendedName>
        <fullName evidence="3">RING-type E3 ubiquitin transferase</fullName>
        <ecNumber evidence="3">2.3.2.27</ecNumber>
    </recommendedName>
</protein>
<comment type="catalytic activity">
    <reaction evidence="1">
        <text>S-ubiquitinyl-[E2 ubiquitin-conjugating enzyme]-L-cysteine + [acceptor protein]-L-lysine = [E2 ubiquitin-conjugating enzyme]-L-cysteine + N(6)-ubiquitinyl-[acceptor protein]-L-lysine.</text>
        <dbReference type="EC" id="2.3.2.27"/>
    </reaction>
</comment>
<evidence type="ECO:0000256" key="2">
    <source>
        <dbReference type="ARBA" id="ARBA00004141"/>
    </source>
</evidence>
<evidence type="ECO:0000256" key="7">
    <source>
        <dbReference type="ARBA" id="ARBA00022771"/>
    </source>
</evidence>
<reference evidence="14 15" key="1">
    <citation type="journal article" date="2019" name="Int. J. Syst. Evol. Microbiol.">
        <title>The Global Catalogue of Microorganisms (GCM) 10K type strain sequencing project: providing services to taxonomists for standard genome sequencing and annotation.</title>
        <authorList>
            <consortium name="The Broad Institute Genomics Platform"/>
            <consortium name="The Broad Institute Genome Sequencing Center for Infectious Disease"/>
            <person name="Wu L."/>
            <person name="Ma J."/>
        </authorList>
    </citation>
    <scope>NUCLEOTIDE SEQUENCE [LARGE SCALE GENOMIC DNA]</scope>
    <source>
        <strain evidence="14 15">JCM 30072</strain>
    </source>
</reference>
<sequence>MGCLADRKPDHRRRRSGCCRGQTFVEEPATAADRLFPDAGDVGAYVWQAGFLSSGAYTYDTARNEFRQRRKPFASGVESGQFGVKSDRQRLYVNLDWLRERYDAPTLSGLEVGNPRGNLSLPALVTRYLFDSRFICLRSTVGEVAVDTLTDVVDLYRDDIHMDEFFIDARGVPVGKSLFVHGEVRMQDGRPTVIGTDETPLFISDRGKDGLTRMLRWTAAKYGLALAVVLALAGVVLL</sequence>
<evidence type="ECO:0000256" key="12">
    <source>
        <dbReference type="SAM" id="Phobius"/>
    </source>
</evidence>
<dbReference type="GO" id="GO:0008270">
    <property type="term" value="F:zinc ion binding"/>
    <property type="evidence" value="ECO:0007669"/>
    <property type="project" value="UniProtKB-KW"/>
</dbReference>
<evidence type="ECO:0000256" key="10">
    <source>
        <dbReference type="ARBA" id="ARBA00022989"/>
    </source>
</evidence>
<keyword evidence="8" id="KW-0833">Ubl conjugation pathway</keyword>
<evidence type="ECO:0000313" key="14">
    <source>
        <dbReference type="EMBL" id="MFC7058930.1"/>
    </source>
</evidence>
<keyword evidence="7" id="KW-0863">Zinc-finger</keyword>
<gene>
    <name evidence="14" type="ORF">ACFQQG_13075</name>
</gene>
<keyword evidence="9" id="KW-0862">Zinc</keyword>
<dbReference type="EC" id="2.3.2.27" evidence="3"/>
<evidence type="ECO:0000256" key="8">
    <source>
        <dbReference type="ARBA" id="ARBA00022786"/>
    </source>
</evidence>
<comment type="caution">
    <text evidence="14">The sequence shown here is derived from an EMBL/GenBank/DDBJ whole genome shotgun (WGS) entry which is preliminary data.</text>
</comment>
<comment type="subcellular location">
    <subcellularLocation>
        <location evidence="2">Membrane</location>
        <topology evidence="2">Multi-pass membrane protein</topology>
    </subcellularLocation>
</comment>
<accession>A0ABD5W0U2</accession>
<dbReference type="RefSeq" id="WP_267161666.1">
    <property type="nucleotide sequence ID" value="NZ_CP112972.1"/>
</dbReference>
<keyword evidence="11 12" id="KW-0472">Membrane</keyword>
<feature type="domain" description="E3 Ubiquitin ligase MUL1-like" evidence="13">
    <location>
        <begin position="170"/>
        <end position="236"/>
    </location>
</feature>
<evidence type="ECO:0000259" key="13">
    <source>
        <dbReference type="Pfam" id="PF12483"/>
    </source>
</evidence>
<evidence type="ECO:0000256" key="3">
    <source>
        <dbReference type="ARBA" id="ARBA00012483"/>
    </source>
</evidence>
<evidence type="ECO:0000256" key="5">
    <source>
        <dbReference type="ARBA" id="ARBA00022692"/>
    </source>
</evidence>
<evidence type="ECO:0000256" key="1">
    <source>
        <dbReference type="ARBA" id="ARBA00000900"/>
    </source>
</evidence>
<feature type="transmembrane region" description="Helical" evidence="12">
    <location>
        <begin position="219"/>
        <end position="237"/>
    </location>
</feature>
<dbReference type="GO" id="GO:0016020">
    <property type="term" value="C:membrane"/>
    <property type="evidence" value="ECO:0007669"/>
    <property type="project" value="UniProtKB-SubCell"/>
</dbReference>
<organism evidence="14 15">
    <name type="scientific">Halovenus salina</name>
    <dbReference type="NCBI Taxonomy" id="1510225"/>
    <lineage>
        <taxon>Archaea</taxon>
        <taxon>Methanobacteriati</taxon>
        <taxon>Methanobacteriota</taxon>
        <taxon>Stenosarchaea group</taxon>
        <taxon>Halobacteria</taxon>
        <taxon>Halobacteriales</taxon>
        <taxon>Haloarculaceae</taxon>
        <taxon>Halovenus</taxon>
    </lineage>
</organism>
<keyword evidence="15" id="KW-1185">Reference proteome</keyword>
<dbReference type="GO" id="GO:0061630">
    <property type="term" value="F:ubiquitin protein ligase activity"/>
    <property type="evidence" value="ECO:0007669"/>
    <property type="project" value="UniProtKB-EC"/>
</dbReference>
<keyword evidence="10 12" id="KW-1133">Transmembrane helix</keyword>
<evidence type="ECO:0000256" key="4">
    <source>
        <dbReference type="ARBA" id="ARBA00022679"/>
    </source>
</evidence>
<keyword evidence="6" id="KW-0479">Metal-binding</keyword>
<evidence type="ECO:0000256" key="6">
    <source>
        <dbReference type="ARBA" id="ARBA00022723"/>
    </source>
</evidence>
<dbReference type="Pfam" id="PF12483">
    <property type="entry name" value="GIDE"/>
    <property type="match status" value="1"/>
</dbReference>
<keyword evidence="5 12" id="KW-0812">Transmembrane</keyword>
<keyword evidence="4" id="KW-0808">Transferase</keyword>
<dbReference type="EMBL" id="JBHSZI010000001">
    <property type="protein sequence ID" value="MFC7058930.1"/>
    <property type="molecule type" value="Genomic_DNA"/>
</dbReference>
<evidence type="ECO:0000313" key="15">
    <source>
        <dbReference type="Proteomes" id="UP001596445"/>
    </source>
</evidence>
<evidence type="ECO:0000256" key="9">
    <source>
        <dbReference type="ARBA" id="ARBA00022833"/>
    </source>
</evidence>
<dbReference type="AlphaFoldDB" id="A0ABD5W0U2"/>
<dbReference type="Proteomes" id="UP001596445">
    <property type="component" value="Unassembled WGS sequence"/>
</dbReference>
<dbReference type="GeneID" id="76631010"/>
<evidence type="ECO:0000256" key="11">
    <source>
        <dbReference type="ARBA" id="ARBA00023136"/>
    </source>
</evidence>
<dbReference type="InterPro" id="IPR022170">
    <property type="entry name" value="MUL1-like"/>
</dbReference>
<name>A0ABD5W0U2_9EURY</name>